<dbReference type="Proteomes" id="UP000009168">
    <property type="component" value="Unassembled WGS sequence"/>
</dbReference>
<dbReference type="InParanoid" id="Q22KN1"/>
<dbReference type="GeneID" id="7842990"/>
<feature type="compositionally biased region" description="Low complexity" evidence="2">
    <location>
        <begin position="160"/>
        <end position="173"/>
    </location>
</feature>
<feature type="compositionally biased region" description="Low complexity" evidence="2">
    <location>
        <begin position="924"/>
        <end position="934"/>
    </location>
</feature>
<gene>
    <name evidence="3" type="ORF">TTHERM_00312500</name>
</gene>
<feature type="coiled-coil region" evidence="1">
    <location>
        <begin position="1327"/>
        <end position="1356"/>
    </location>
</feature>
<name>Q22KN1_TETTS</name>
<evidence type="ECO:0000313" key="4">
    <source>
        <dbReference type="Proteomes" id="UP000009168"/>
    </source>
</evidence>
<evidence type="ECO:0000313" key="3">
    <source>
        <dbReference type="EMBL" id="EAR85768.2"/>
    </source>
</evidence>
<keyword evidence="4" id="KW-1185">Reference proteome</keyword>
<feature type="compositionally biased region" description="Low complexity" evidence="2">
    <location>
        <begin position="357"/>
        <end position="377"/>
    </location>
</feature>
<dbReference type="KEGG" id="tet:TTHERM_00312500"/>
<dbReference type="EMBL" id="GG662498">
    <property type="protein sequence ID" value="EAR85768.2"/>
    <property type="molecule type" value="Genomic_DNA"/>
</dbReference>
<reference evidence="4" key="1">
    <citation type="journal article" date="2006" name="PLoS Biol.">
        <title>Macronuclear genome sequence of the ciliate Tetrahymena thermophila, a model eukaryote.</title>
        <authorList>
            <person name="Eisen J.A."/>
            <person name="Coyne R.S."/>
            <person name="Wu M."/>
            <person name="Wu D."/>
            <person name="Thiagarajan M."/>
            <person name="Wortman J.R."/>
            <person name="Badger J.H."/>
            <person name="Ren Q."/>
            <person name="Amedeo P."/>
            <person name="Jones K.M."/>
            <person name="Tallon L.J."/>
            <person name="Delcher A.L."/>
            <person name="Salzberg S.L."/>
            <person name="Silva J.C."/>
            <person name="Haas B.J."/>
            <person name="Majoros W.H."/>
            <person name="Farzad M."/>
            <person name="Carlton J.M."/>
            <person name="Smith R.K. Jr."/>
            <person name="Garg J."/>
            <person name="Pearlman R.E."/>
            <person name="Karrer K.M."/>
            <person name="Sun L."/>
            <person name="Manning G."/>
            <person name="Elde N.C."/>
            <person name="Turkewitz A.P."/>
            <person name="Asai D.J."/>
            <person name="Wilkes D.E."/>
            <person name="Wang Y."/>
            <person name="Cai H."/>
            <person name="Collins K."/>
            <person name="Stewart B.A."/>
            <person name="Lee S.R."/>
            <person name="Wilamowska K."/>
            <person name="Weinberg Z."/>
            <person name="Ruzzo W.L."/>
            <person name="Wloga D."/>
            <person name="Gaertig J."/>
            <person name="Frankel J."/>
            <person name="Tsao C.-C."/>
            <person name="Gorovsky M.A."/>
            <person name="Keeling P.J."/>
            <person name="Waller R.F."/>
            <person name="Patron N.J."/>
            <person name="Cherry J.M."/>
            <person name="Stover N.A."/>
            <person name="Krieger C.J."/>
            <person name="del Toro C."/>
            <person name="Ryder H.F."/>
            <person name="Williamson S.C."/>
            <person name="Barbeau R.A."/>
            <person name="Hamilton E.P."/>
            <person name="Orias E."/>
        </authorList>
    </citation>
    <scope>NUCLEOTIDE SEQUENCE [LARGE SCALE GENOMIC DNA]</scope>
    <source>
        <strain evidence="4">SB210</strain>
    </source>
</reference>
<feature type="region of interest" description="Disordered" evidence="2">
    <location>
        <begin position="353"/>
        <end position="377"/>
    </location>
</feature>
<evidence type="ECO:0000256" key="2">
    <source>
        <dbReference type="SAM" id="MobiDB-lite"/>
    </source>
</evidence>
<sequence>MNKQKSANDHNNCDTINGGSYVSISDNNISQNRIQSNNPHHQHRLLVLQNQSASSSQKGSLDKKADNLHQNYNENTVLSFQQYNQGISQKSPKKLIDSDYLNSQENPINSQDEIYYFSKNVNATKNVNQNRHKTPYQRIYVEQQSIQKQSIQNNQNSLGIQSSSQNIQNGNNNYRFSSQNKKEQTPKNKISIEEGNTQYKSNNRSAIRDLSNEGYYKNSDDQKINKIYGDSNGKQNNIAVREQLNNILQQQNSSIIKKLNGNRHNSQVNAYPNQETVNQNQIFNIRQIKKKSSISMNESQLASGAQGGGSGNIVATNGQNSQVIIQNNIKDRDGSGGKITNQQNSMCKYDSIRNMHNNSQDNSQQNIQNNNNKNNSSIYQYQPENQIFQVNIYNNQERQERIQQVYLGNKLNLTKKQMSPQKDVHSIQYETIDVNNKRKAKSTQRQQSILRERKQNSNTINFVHLNQSGGSANSGFGSNNNLSLYSLNQNQQNNICINSNHNNLSYESCYSSQNANKFYFRSKNNQTGSGAQSNQIQNSIVGCLPSTCQQNSSQIAQTSNQIPPSRRQLPQIKDTYNTIDNSATNPSSSLYRAKNVIRINGSVADKTYTNRTLDAQPLSSTSKQDKTNKIVITTINNDKKCGTLNDKSNPIINTNTNKTFNRKNQLNDTQLYKQIQQLNNNDSLNENTQNKINSRSQSIRRGRFQNSHNQQNAITQNKVNSQKENFPSHYQQQQAILTNNLQLQSCKHRDEQSSVVRQKFTSKNEQSKMIIINQQENHQFNLQDIVDAPVPQKQENIKIQPTDEQRYKGYNTISIEDQKRCASQTENRPESQVQKEKQNFYKQSYAIEKIQHLKSIETGDLIPTTNKINFERNAANPIHSPILNRDSSPVPQVHTPTKKRIKNQNQLNQKIEFFPQPPPPPPVLSSQNQQQNQSKAKYGQIIQKYQRGNIVKPKIQNANTIYTNQSSQQNQQQQQDNQYSTINPNSVGFINKHASQVSTNIAFSSNHCEDIQELKFNKNYANDESKNIFLNDKTAIDQTEESMDNLVKSLQDEVYQEIKDQEKEPANQQMHLQSLENSFYNYFASNNQNNKSQSNYTSNQMNQQTNLDAVKLEMNKQYSNEPEKPTVNLQKNSYNKITEKNEDQASSKAEEVRKDDFIFSTLDAFNRERKGSKAAKIIIDFDMDDDNEIVLNNQQNDNEIVCSDTLKEKDKQQIVDNPKSEELDFKINLQNSHKNLIEEPIDSGRNSPQVSKVSTAIKPLYYKYNNSFHQIQQTPDDTDINDIENNQPTFEKFIKSKVSNMRNSFLKQSVRYDNNFFNQQKLFQQQQQQLLQQQQQQQQQNQLQQQQQQHQTEQQIQL</sequence>
<feature type="region of interest" description="Disordered" evidence="2">
    <location>
        <begin position="160"/>
        <end position="189"/>
    </location>
</feature>
<organism evidence="3 4">
    <name type="scientific">Tetrahymena thermophila (strain SB210)</name>
    <dbReference type="NCBI Taxonomy" id="312017"/>
    <lineage>
        <taxon>Eukaryota</taxon>
        <taxon>Sar</taxon>
        <taxon>Alveolata</taxon>
        <taxon>Ciliophora</taxon>
        <taxon>Intramacronucleata</taxon>
        <taxon>Oligohymenophorea</taxon>
        <taxon>Hymenostomatida</taxon>
        <taxon>Tetrahymenina</taxon>
        <taxon>Tetrahymenidae</taxon>
        <taxon>Tetrahymena</taxon>
    </lineage>
</organism>
<feature type="region of interest" description="Disordered" evidence="2">
    <location>
        <begin position="878"/>
        <end position="937"/>
    </location>
</feature>
<proteinExistence type="predicted"/>
<protein>
    <submittedName>
        <fullName evidence="3">Uncharacterized protein</fullName>
    </submittedName>
</protein>
<dbReference type="RefSeq" id="XP_001033431.2">
    <property type="nucleotide sequence ID" value="XM_001033431.2"/>
</dbReference>
<dbReference type="HOGENOM" id="CLU_251872_0_0_1"/>
<keyword evidence="1" id="KW-0175">Coiled coil</keyword>
<accession>Q22KN1</accession>
<evidence type="ECO:0000256" key="1">
    <source>
        <dbReference type="SAM" id="Coils"/>
    </source>
</evidence>
<feature type="compositionally biased region" description="Basic and acidic residues" evidence="2">
    <location>
        <begin position="180"/>
        <end position="189"/>
    </location>
</feature>